<keyword evidence="2" id="KW-0812">Transmembrane</keyword>
<evidence type="ECO:0000256" key="1">
    <source>
        <dbReference type="SAM" id="MobiDB-lite"/>
    </source>
</evidence>
<dbReference type="AlphaFoldDB" id="A0A8H3HQ78"/>
<protein>
    <submittedName>
        <fullName evidence="3">Uncharacterized protein</fullName>
    </submittedName>
</protein>
<comment type="caution">
    <text evidence="3">The sequence shown here is derived from an EMBL/GenBank/DDBJ whole genome shotgun (WGS) entry which is preliminary data.</text>
</comment>
<feature type="compositionally biased region" description="Pro residues" evidence="1">
    <location>
        <begin position="152"/>
        <end position="175"/>
    </location>
</feature>
<evidence type="ECO:0000256" key="2">
    <source>
        <dbReference type="SAM" id="Phobius"/>
    </source>
</evidence>
<evidence type="ECO:0000313" key="4">
    <source>
        <dbReference type="Proteomes" id="UP000663853"/>
    </source>
</evidence>
<feature type="compositionally biased region" description="Polar residues" evidence="1">
    <location>
        <begin position="133"/>
        <end position="150"/>
    </location>
</feature>
<dbReference type="EMBL" id="CAJMXA010003969">
    <property type="protein sequence ID" value="CAE6529542.1"/>
    <property type="molecule type" value="Genomic_DNA"/>
</dbReference>
<feature type="compositionally biased region" description="Polar residues" evidence="1">
    <location>
        <begin position="24"/>
        <end position="46"/>
    </location>
</feature>
<organism evidence="3 4">
    <name type="scientific">Rhizoctonia solani</name>
    <dbReference type="NCBI Taxonomy" id="456999"/>
    <lineage>
        <taxon>Eukaryota</taxon>
        <taxon>Fungi</taxon>
        <taxon>Dikarya</taxon>
        <taxon>Basidiomycota</taxon>
        <taxon>Agaricomycotina</taxon>
        <taxon>Agaricomycetes</taxon>
        <taxon>Cantharellales</taxon>
        <taxon>Ceratobasidiaceae</taxon>
        <taxon>Rhizoctonia</taxon>
    </lineage>
</organism>
<name>A0A8H3HQ78_9AGAM</name>
<sequence length="604" mass="65464">MILDAETPPKPPGSSRPTVRYTPAPSNSAYPQPVSYSTFPENQSTAHDSHCAECNSQHENRPLLHQHLPQSMHDDVEPPAYDEINPPSKSRKRFWLFVVLIVFVVCLSTSAWIFYKLNFVAGGSPPTKVPITRPTQPSNPTSDKGPSSLPTALPPPRTGKPDPTPPPHAPHPPSGRLPDRPFILPETGRTDLCSSWAYSGRLGDRRPGLRARGHPADQLAYTVPSLAPLHIEATSLCSTSQGSIIPCGSESTDRFASGALQVVAGDVKLPLVEIALVSTGDDQFQNLAICLMEAPHKAETGDGPINSGWALGIYELRTHPIPGRRGAPLQVSIVVTLPRGHTHNLSTSLSYFAQVVGPEVSMEPHALTFDTLQLRGGQGGGMDFLVRNVNAAVLRAESKVDNLRVDNSRISKLIHMRSENGIIGCNATLVQAGDSPPVRVDMKTTFGGISATTILDYSLATGIPRFEFDLHSEYNPTVGKILDPQGTDMISTGKFPQTLPIIKISSTSRYAFAQAVVPATYHGTMDIGSKYASIVTNDQANGIPGREVVWYESKTQSHRGAVRWNGRQGDRAGSINVFTEYATARILFLGLEDHNYGRWPHEGD</sequence>
<dbReference type="Proteomes" id="UP000663853">
    <property type="component" value="Unassembled WGS sequence"/>
</dbReference>
<keyword evidence="2" id="KW-1133">Transmembrane helix</keyword>
<evidence type="ECO:0000313" key="3">
    <source>
        <dbReference type="EMBL" id="CAE6529542.1"/>
    </source>
</evidence>
<keyword evidence="2" id="KW-0472">Membrane</keyword>
<feature type="transmembrane region" description="Helical" evidence="2">
    <location>
        <begin position="94"/>
        <end position="115"/>
    </location>
</feature>
<feature type="region of interest" description="Disordered" evidence="1">
    <location>
        <begin position="125"/>
        <end position="182"/>
    </location>
</feature>
<proteinExistence type="predicted"/>
<feature type="region of interest" description="Disordered" evidence="1">
    <location>
        <begin position="1"/>
        <end position="48"/>
    </location>
</feature>
<reference evidence="3" key="1">
    <citation type="submission" date="2021-01" db="EMBL/GenBank/DDBJ databases">
        <authorList>
            <person name="Kaushik A."/>
        </authorList>
    </citation>
    <scope>NUCLEOTIDE SEQUENCE</scope>
    <source>
        <strain evidence="3">AG6-10EEA</strain>
    </source>
</reference>
<accession>A0A8H3HQ78</accession>
<gene>
    <name evidence="3" type="ORF">RDB_LOCUS165638</name>
</gene>